<dbReference type="SUPFAM" id="SSF103365">
    <property type="entry name" value="Hypothetical protein PH1602"/>
    <property type="match status" value="1"/>
</dbReference>
<dbReference type="EMBL" id="JAMKFE010000007">
    <property type="protein sequence ID" value="MCM5680626.1"/>
    <property type="molecule type" value="Genomic_DNA"/>
</dbReference>
<protein>
    <recommendedName>
        <fullName evidence="2">3'-phosphate/5'-hydroxy nucleic acid ligase</fullName>
        <ecNumber evidence="2">6.5.1.8</ecNumber>
    </recommendedName>
</protein>
<dbReference type="Gene3D" id="3.90.1860.10">
    <property type="entry name" value="tRNA-splicing ligase RtcB"/>
    <property type="match status" value="1"/>
</dbReference>
<keyword evidence="6" id="KW-0692">RNA repair</keyword>
<name>A0ABT0YR61_9BURK</name>
<evidence type="ECO:0000256" key="2">
    <source>
        <dbReference type="ARBA" id="ARBA00012726"/>
    </source>
</evidence>
<dbReference type="PANTHER" id="PTHR43749">
    <property type="entry name" value="RNA-SPLICING LIGASE RTCB"/>
    <property type="match status" value="1"/>
</dbReference>
<keyword evidence="3" id="KW-0436">Ligase</keyword>
<evidence type="ECO:0000256" key="1">
    <source>
        <dbReference type="ARBA" id="ARBA00001936"/>
    </source>
</evidence>
<evidence type="ECO:0000313" key="11">
    <source>
        <dbReference type="Proteomes" id="UP001165541"/>
    </source>
</evidence>
<keyword evidence="4" id="KW-0479">Metal-binding</keyword>
<proteinExistence type="predicted"/>
<reference evidence="10" key="1">
    <citation type="submission" date="2022-05" db="EMBL/GenBank/DDBJ databases">
        <title>Schlegelella sp. nov., isolated from mangrove soil.</title>
        <authorList>
            <person name="Liu Y."/>
            <person name="Ge X."/>
            <person name="Liu W."/>
        </authorList>
    </citation>
    <scope>NUCLEOTIDE SEQUENCE</scope>
    <source>
        <strain evidence="10">S2-27</strain>
    </source>
</reference>
<comment type="catalytic activity">
    <reaction evidence="9">
        <text>a 3'-end 3'-phospho-ribonucleotide-RNA + a 5'-end dephospho-ribonucleoside-RNA + GTP = a ribonucleotidyl-ribonucleotide-RNA + GMP + diphosphate</text>
        <dbReference type="Rhea" id="RHEA:68076"/>
        <dbReference type="Rhea" id="RHEA-COMP:10463"/>
        <dbReference type="Rhea" id="RHEA-COMP:13936"/>
        <dbReference type="Rhea" id="RHEA-COMP:17355"/>
        <dbReference type="ChEBI" id="CHEBI:33019"/>
        <dbReference type="ChEBI" id="CHEBI:37565"/>
        <dbReference type="ChEBI" id="CHEBI:58115"/>
        <dbReference type="ChEBI" id="CHEBI:83062"/>
        <dbReference type="ChEBI" id="CHEBI:138284"/>
        <dbReference type="ChEBI" id="CHEBI:173118"/>
        <dbReference type="EC" id="6.5.1.8"/>
    </reaction>
</comment>
<evidence type="ECO:0000256" key="5">
    <source>
        <dbReference type="ARBA" id="ARBA00022741"/>
    </source>
</evidence>
<dbReference type="InterPro" id="IPR052915">
    <property type="entry name" value="RtcB-like"/>
</dbReference>
<evidence type="ECO:0000256" key="4">
    <source>
        <dbReference type="ARBA" id="ARBA00022723"/>
    </source>
</evidence>
<evidence type="ECO:0000256" key="7">
    <source>
        <dbReference type="ARBA" id="ARBA00023134"/>
    </source>
</evidence>
<keyword evidence="11" id="KW-1185">Reference proteome</keyword>
<keyword evidence="8" id="KW-0464">Manganese</keyword>
<evidence type="ECO:0000256" key="6">
    <source>
        <dbReference type="ARBA" id="ARBA00022800"/>
    </source>
</evidence>
<dbReference type="Proteomes" id="UP001165541">
    <property type="component" value="Unassembled WGS sequence"/>
</dbReference>
<dbReference type="EC" id="6.5.1.8" evidence="2"/>
<keyword evidence="5" id="KW-0547">Nucleotide-binding</keyword>
<evidence type="ECO:0000256" key="8">
    <source>
        <dbReference type="ARBA" id="ARBA00023211"/>
    </source>
</evidence>
<comment type="caution">
    <text evidence="10">The sequence shown here is derived from an EMBL/GenBank/DDBJ whole genome shotgun (WGS) entry which is preliminary data.</text>
</comment>
<evidence type="ECO:0000256" key="3">
    <source>
        <dbReference type="ARBA" id="ARBA00022598"/>
    </source>
</evidence>
<comment type="cofactor">
    <cofactor evidence="1">
        <name>Mn(2+)</name>
        <dbReference type="ChEBI" id="CHEBI:29035"/>
    </cofactor>
</comment>
<dbReference type="Pfam" id="PF01139">
    <property type="entry name" value="RtcB"/>
    <property type="match status" value="1"/>
</dbReference>
<dbReference type="PANTHER" id="PTHR43749:SF2">
    <property type="entry name" value="RNA-SPLICING LIGASE RTCB"/>
    <property type="match status" value="1"/>
</dbReference>
<dbReference type="InterPro" id="IPR036025">
    <property type="entry name" value="RtcB-like_sf"/>
</dbReference>
<keyword evidence="7" id="KW-0342">GTP-binding</keyword>
<dbReference type="RefSeq" id="WP_251779078.1">
    <property type="nucleotide sequence ID" value="NZ_JAMKFE010000007.1"/>
</dbReference>
<organism evidence="10 11">
    <name type="scientific">Caldimonas mangrovi</name>
    <dbReference type="NCBI Taxonomy" id="2944811"/>
    <lineage>
        <taxon>Bacteria</taxon>
        <taxon>Pseudomonadati</taxon>
        <taxon>Pseudomonadota</taxon>
        <taxon>Betaproteobacteria</taxon>
        <taxon>Burkholderiales</taxon>
        <taxon>Sphaerotilaceae</taxon>
        <taxon>Caldimonas</taxon>
    </lineage>
</organism>
<dbReference type="InterPro" id="IPR001233">
    <property type="entry name" value="RtcB"/>
</dbReference>
<evidence type="ECO:0000313" key="10">
    <source>
        <dbReference type="EMBL" id="MCM5680626.1"/>
    </source>
</evidence>
<sequence>MELMKNVQGWTEGVEVDHQALNQIRNIAGLPIVAGHVAIMPDLHLGKGATVGSVIPTRGAIIPAAVGVDIGCGMCAVRTDLKAADLPESLAAVRSAVESLVPVGFSAHDKEVNPTHEAPHGRVLKQRMDALYARFEKLAILQVLGSLDARKIWKQIGTLGGGNHFIELCLDEAGAVWVMLHSGSRNIGKTIGEAAIAMAREACAKAGVGLPDRDLAWLNEGTPEFHRYVESLQWAQDYAALNRDLMLFRVMRALRESLGRESLGREIGSTKEAINCHHNYATVEEHFGTKVWITRKGAVSAREGQLGIIPGSMGAKSYIVRGKGNPLSYCSCSHGAGRRHSRGMAKRLFDLDALAAQTAGVECRKDAGVLDEIPGAYKDIDAVMAAQADLVSVEHTLKQVMCVKG</sequence>
<gene>
    <name evidence="10" type="ORF">M8A51_13955</name>
</gene>
<evidence type="ECO:0000256" key="9">
    <source>
        <dbReference type="ARBA" id="ARBA00047746"/>
    </source>
</evidence>
<accession>A0ABT0YR61</accession>